<accession>A0A2P2PDX7</accession>
<dbReference type="AlphaFoldDB" id="A0A2P2PDX7"/>
<proteinExistence type="predicted"/>
<evidence type="ECO:0000313" key="1">
    <source>
        <dbReference type="EMBL" id="MBX52948.1"/>
    </source>
</evidence>
<reference evidence="1" key="1">
    <citation type="submission" date="2018-02" db="EMBL/GenBank/DDBJ databases">
        <title>Rhizophora mucronata_Transcriptome.</title>
        <authorList>
            <person name="Meera S.P."/>
            <person name="Sreeshan A."/>
            <person name="Augustine A."/>
        </authorList>
    </citation>
    <scope>NUCLEOTIDE SEQUENCE</scope>
    <source>
        <tissue evidence="1">Leaf</tissue>
    </source>
</reference>
<protein>
    <submittedName>
        <fullName evidence="1">Uncharacterized protein</fullName>
    </submittedName>
</protein>
<organism evidence="1">
    <name type="scientific">Rhizophora mucronata</name>
    <name type="common">Asiatic mangrove</name>
    <dbReference type="NCBI Taxonomy" id="61149"/>
    <lineage>
        <taxon>Eukaryota</taxon>
        <taxon>Viridiplantae</taxon>
        <taxon>Streptophyta</taxon>
        <taxon>Embryophyta</taxon>
        <taxon>Tracheophyta</taxon>
        <taxon>Spermatophyta</taxon>
        <taxon>Magnoliopsida</taxon>
        <taxon>eudicotyledons</taxon>
        <taxon>Gunneridae</taxon>
        <taxon>Pentapetalae</taxon>
        <taxon>rosids</taxon>
        <taxon>fabids</taxon>
        <taxon>Malpighiales</taxon>
        <taxon>Rhizophoraceae</taxon>
        <taxon>Rhizophora</taxon>
    </lineage>
</organism>
<dbReference type="EMBL" id="GGEC01072464">
    <property type="protein sequence ID" value="MBX52948.1"/>
    <property type="molecule type" value="Transcribed_RNA"/>
</dbReference>
<sequence>MLYLSTYLNKYAFQNLCDERHIAIRYLQYNYILLTKLLNDS</sequence>
<name>A0A2P2PDX7_RHIMU</name>